<dbReference type="InterPro" id="IPR036855">
    <property type="entry name" value="Znf_CCCH_sf"/>
</dbReference>
<keyword evidence="6 7" id="KW-0862">Zinc</keyword>
<dbReference type="STRING" id="78410.A0A0P7B529"/>
<feature type="region of interest" description="Disordered" evidence="9">
    <location>
        <begin position="318"/>
        <end position="339"/>
    </location>
</feature>
<feature type="region of interest" description="Disordered" evidence="9">
    <location>
        <begin position="116"/>
        <end position="135"/>
    </location>
</feature>
<comment type="subcellular location">
    <subcellularLocation>
        <location evidence="8">Nucleus</location>
    </subcellularLocation>
</comment>
<feature type="zinc finger region" description="C3H1-type" evidence="7">
    <location>
        <begin position="170"/>
        <end position="198"/>
    </location>
</feature>
<reference evidence="12 13" key="1">
    <citation type="submission" date="2015-09" db="EMBL/GenBank/DDBJ databases">
        <title>Draft genome of a European isolate of the apple canker pathogen Neonectria ditissima.</title>
        <authorList>
            <person name="Gomez-Cortecero A."/>
            <person name="Harrison R.J."/>
            <person name="Armitage A.D."/>
        </authorList>
    </citation>
    <scope>NUCLEOTIDE SEQUENCE [LARGE SCALE GENOMIC DNA]</scope>
    <source>
        <strain evidence="12 13">R09/05</strain>
    </source>
</reference>
<name>A0A0P7B529_9HYPO</name>
<evidence type="ECO:0000256" key="5">
    <source>
        <dbReference type="ARBA" id="ARBA00022771"/>
    </source>
</evidence>
<evidence type="ECO:0000313" key="12">
    <source>
        <dbReference type="EMBL" id="KPM33942.1"/>
    </source>
</evidence>
<evidence type="ECO:0000256" key="7">
    <source>
        <dbReference type="PROSITE-ProRule" id="PRU00723"/>
    </source>
</evidence>
<dbReference type="SMART" id="SM00184">
    <property type="entry name" value="RING"/>
    <property type="match status" value="1"/>
</dbReference>
<dbReference type="Gene3D" id="3.30.40.10">
    <property type="entry name" value="Zinc/RING finger domain, C3HC4 (zinc finger)"/>
    <property type="match status" value="1"/>
</dbReference>
<evidence type="ECO:0000256" key="1">
    <source>
        <dbReference type="ARBA" id="ARBA00003777"/>
    </source>
</evidence>
<dbReference type="GO" id="GO:0003677">
    <property type="term" value="F:DNA binding"/>
    <property type="evidence" value="ECO:0007669"/>
    <property type="project" value="UniProtKB-UniRule"/>
</dbReference>
<evidence type="ECO:0000256" key="3">
    <source>
        <dbReference type="ARBA" id="ARBA00011524"/>
    </source>
</evidence>
<comment type="subunit">
    <text evidence="3 8">Associated with the spliceosome.</text>
</comment>
<accession>A0A0P7B529</accession>
<keyword evidence="4 7" id="KW-0479">Metal-binding</keyword>
<dbReference type="EMBL" id="LKCW01000466">
    <property type="protein sequence ID" value="KPM33942.1"/>
    <property type="molecule type" value="Genomic_DNA"/>
</dbReference>
<comment type="caution">
    <text evidence="12">The sequence shown here is derived from an EMBL/GenBank/DDBJ whole genome shotgun (WGS) entry which is preliminary data.</text>
</comment>
<evidence type="ECO:0000256" key="9">
    <source>
        <dbReference type="SAM" id="MobiDB-lite"/>
    </source>
</evidence>
<dbReference type="SMART" id="SM00356">
    <property type="entry name" value="ZnF_C3H1"/>
    <property type="match status" value="1"/>
</dbReference>
<protein>
    <recommendedName>
        <fullName evidence="8">Pre-mRNA-splicing factor CWC24</fullName>
    </recommendedName>
</protein>
<sequence length="339" mass="37367">MADSNDSPVAPVAVFKKRGAKGKANLRKRPATPPPADSDDSDYSSSEDESGRRIKRRKKTATVTASSKNNATRSKDLSATVHAADRSVLITSANDATKQSNWYDEDSKDALSAKSLLGSTRTAPKDAQPDGTYKGLANQTSFIQKNPDAPNRSVGPVKAPTNIRTITIMDYAPDVCKDYKQTGWCGFGDNCIFLHDRSDHKLGWQLDREWEAVTKGKKNLGGTIVASANREQKVDDEEDEDEAMLEKIPFACIICKEPYREPIVTRCGHYFCEPCALKRYRKDPTCAACGSSTNGVFNSAKRLKKLLERKRERAAKKRQAALEAGEAVDEEGEVEVEEK</sequence>
<keyword evidence="5 7" id="KW-0863">Zinc-finger</keyword>
<keyword evidence="8" id="KW-0508">mRNA splicing</keyword>
<dbReference type="PANTHER" id="PTHR12930:SF0">
    <property type="entry name" value="RING FINGER PROTEIN 113B"/>
    <property type="match status" value="1"/>
</dbReference>
<dbReference type="CDD" id="cd16539">
    <property type="entry name" value="RING-HC_RNF113A_B"/>
    <property type="match status" value="1"/>
</dbReference>
<dbReference type="GO" id="GO:0006397">
    <property type="term" value="P:mRNA processing"/>
    <property type="evidence" value="ECO:0007669"/>
    <property type="project" value="UniProtKB-KW"/>
</dbReference>
<dbReference type="OrthoDB" id="25761at2759"/>
<dbReference type="GO" id="GO:0034247">
    <property type="term" value="P:snoRNA splicing"/>
    <property type="evidence" value="ECO:0007669"/>
    <property type="project" value="TreeGrafter"/>
</dbReference>
<dbReference type="Pfam" id="PF13920">
    <property type="entry name" value="zf-C3HC4_3"/>
    <property type="match status" value="1"/>
</dbReference>
<feature type="region of interest" description="Disordered" evidence="9">
    <location>
        <begin position="1"/>
        <end position="82"/>
    </location>
</feature>
<feature type="compositionally biased region" description="Polar residues" evidence="9">
    <location>
        <begin position="61"/>
        <end position="72"/>
    </location>
</feature>
<dbReference type="InterPro" id="IPR001841">
    <property type="entry name" value="Znf_RING"/>
</dbReference>
<evidence type="ECO:0000259" key="11">
    <source>
        <dbReference type="PROSITE" id="PS50103"/>
    </source>
</evidence>
<feature type="domain" description="C3H1-type" evidence="11">
    <location>
        <begin position="170"/>
        <end position="198"/>
    </location>
</feature>
<dbReference type="GO" id="GO:0008270">
    <property type="term" value="F:zinc ion binding"/>
    <property type="evidence" value="ECO:0007669"/>
    <property type="project" value="UniProtKB-KW"/>
</dbReference>
<dbReference type="InterPro" id="IPR039971">
    <property type="entry name" value="CWC24-like"/>
</dbReference>
<dbReference type="InterPro" id="IPR013083">
    <property type="entry name" value="Znf_RING/FYVE/PHD"/>
</dbReference>
<dbReference type="Proteomes" id="UP000050424">
    <property type="component" value="Unassembled WGS sequence"/>
</dbReference>
<dbReference type="InterPro" id="IPR000571">
    <property type="entry name" value="Znf_CCCH"/>
</dbReference>
<evidence type="ECO:0000259" key="10">
    <source>
        <dbReference type="PROSITE" id="PS50089"/>
    </source>
</evidence>
<dbReference type="FunFam" id="3.30.40.10:FF:000045">
    <property type="entry name" value="RING finger protein 113A"/>
    <property type="match status" value="1"/>
</dbReference>
<feature type="compositionally biased region" description="Acidic residues" evidence="9">
    <location>
        <begin position="326"/>
        <end position="339"/>
    </location>
</feature>
<dbReference type="PROSITE" id="PS50089">
    <property type="entry name" value="ZF_RING_2"/>
    <property type="match status" value="1"/>
</dbReference>
<dbReference type="PROSITE" id="PS50103">
    <property type="entry name" value="ZF_C3H1"/>
    <property type="match status" value="1"/>
</dbReference>
<evidence type="ECO:0000313" key="13">
    <source>
        <dbReference type="Proteomes" id="UP000050424"/>
    </source>
</evidence>
<keyword evidence="13" id="KW-1185">Reference proteome</keyword>
<feature type="domain" description="RING-type" evidence="10">
    <location>
        <begin position="252"/>
        <end position="289"/>
    </location>
</feature>
<dbReference type="AlphaFoldDB" id="A0A0P7B529"/>
<dbReference type="InterPro" id="IPR017907">
    <property type="entry name" value="Znf_RING_CS"/>
</dbReference>
<comment type="similarity">
    <text evidence="2 8">Belongs to the CWC24 family.</text>
</comment>
<evidence type="ECO:0000256" key="4">
    <source>
        <dbReference type="ARBA" id="ARBA00022723"/>
    </source>
</evidence>
<comment type="function">
    <text evidence="1 8">Involved in pre-mRNA splicing.</text>
</comment>
<dbReference type="SUPFAM" id="SSF90229">
    <property type="entry name" value="CCCH zinc finger"/>
    <property type="match status" value="1"/>
</dbReference>
<organism evidence="12 13">
    <name type="scientific">Neonectria ditissima</name>
    <dbReference type="NCBI Taxonomy" id="78410"/>
    <lineage>
        <taxon>Eukaryota</taxon>
        <taxon>Fungi</taxon>
        <taxon>Dikarya</taxon>
        <taxon>Ascomycota</taxon>
        <taxon>Pezizomycotina</taxon>
        <taxon>Sordariomycetes</taxon>
        <taxon>Hypocreomycetidae</taxon>
        <taxon>Hypocreales</taxon>
        <taxon>Nectriaceae</taxon>
        <taxon>Neonectria</taxon>
    </lineage>
</organism>
<dbReference type="GO" id="GO:0005684">
    <property type="term" value="C:U2-type spliceosomal complex"/>
    <property type="evidence" value="ECO:0007669"/>
    <property type="project" value="TreeGrafter"/>
</dbReference>
<keyword evidence="8" id="KW-0507">mRNA processing</keyword>
<dbReference type="PANTHER" id="PTHR12930">
    <property type="entry name" value="ZINC FINGER PROTEIN 183"/>
    <property type="match status" value="1"/>
</dbReference>
<dbReference type="Pfam" id="PF00642">
    <property type="entry name" value="zf-CCCH"/>
    <property type="match status" value="1"/>
</dbReference>
<keyword evidence="8" id="KW-0238">DNA-binding</keyword>
<keyword evidence="8" id="KW-0539">Nucleus</keyword>
<evidence type="ECO:0000256" key="6">
    <source>
        <dbReference type="ARBA" id="ARBA00022833"/>
    </source>
</evidence>
<dbReference type="PROSITE" id="PS00518">
    <property type="entry name" value="ZF_RING_1"/>
    <property type="match status" value="1"/>
</dbReference>
<gene>
    <name evidence="12" type="ORF">AK830_g12630</name>
</gene>
<feature type="compositionally biased region" description="Acidic residues" evidence="9">
    <location>
        <begin position="37"/>
        <end position="48"/>
    </location>
</feature>
<evidence type="ECO:0000256" key="2">
    <source>
        <dbReference type="ARBA" id="ARBA00009161"/>
    </source>
</evidence>
<dbReference type="SUPFAM" id="SSF57850">
    <property type="entry name" value="RING/U-box"/>
    <property type="match status" value="1"/>
</dbReference>
<evidence type="ECO:0000256" key="8">
    <source>
        <dbReference type="RuleBase" id="RU367110"/>
    </source>
</evidence>
<keyword evidence="8" id="KW-0747">Spliceosome</keyword>
<proteinExistence type="inferred from homology"/>
<feature type="compositionally biased region" description="Basic residues" evidence="9">
    <location>
        <begin position="15"/>
        <end position="30"/>
    </location>
</feature>